<dbReference type="GO" id="GO:0004725">
    <property type="term" value="F:protein tyrosine phosphatase activity"/>
    <property type="evidence" value="ECO:0007669"/>
    <property type="project" value="UniProtKB-EC"/>
</dbReference>
<feature type="domain" description="Tyrosine specific protein phosphatases" evidence="13">
    <location>
        <begin position="1069"/>
        <end position="1140"/>
    </location>
</feature>
<dbReference type="InterPro" id="IPR003961">
    <property type="entry name" value="FN3_dom"/>
</dbReference>
<evidence type="ECO:0000313" key="16">
    <source>
        <dbReference type="Proteomes" id="UP001152320"/>
    </source>
</evidence>
<evidence type="ECO:0000256" key="10">
    <source>
        <dbReference type="SAM" id="Phobius"/>
    </source>
</evidence>
<dbReference type="SMART" id="SM00060">
    <property type="entry name" value="FN3"/>
    <property type="match status" value="3"/>
</dbReference>
<keyword evidence="4" id="KW-0378">Hydrolase</keyword>
<dbReference type="Pfam" id="PF00102">
    <property type="entry name" value="Y_phosphatase"/>
    <property type="match status" value="1"/>
</dbReference>
<dbReference type="GO" id="GO:0016020">
    <property type="term" value="C:membrane"/>
    <property type="evidence" value="ECO:0007669"/>
    <property type="project" value="UniProtKB-SubCell"/>
</dbReference>
<evidence type="ECO:0000256" key="3">
    <source>
        <dbReference type="ARBA" id="ARBA00022729"/>
    </source>
</evidence>
<protein>
    <recommendedName>
        <fullName evidence="2">protein-tyrosine-phosphatase</fullName>
        <ecNumber evidence="2">3.1.3.48</ecNumber>
    </recommendedName>
</protein>
<dbReference type="InterPro" id="IPR036179">
    <property type="entry name" value="Ig-like_dom_sf"/>
</dbReference>
<feature type="domain" description="Fibronectin type-III" evidence="14">
    <location>
        <begin position="683"/>
        <end position="783"/>
    </location>
</feature>
<dbReference type="PANTHER" id="PTHR26391">
    <property type="entry name" value="INACTIVE TYROSINE-PROTEIN KINASE 7"/>
    <property type="match status" value="1"/>
</dbReference>
<keyword evidence="8" id="KW-1015">Disulfide bond</keyword>
<keyword evidence="15" id="KW-0675">Receptor</keyword>
<dbReference type="Proteomes" id="UP001152320">
    <property type="component" value="Chromosome 6"/>
</dbReference>
<dbReference type="GO" id="GO:0030154">
    <property type="term" value="P:cell differentiation"/>
    <property type="evidence" value="ECO:0007669"/>
    <property type="project" value="UniProtKB-ARBA"/>
</dbReference>
<proteinExistence type="predicted"/>
<evidence type="ECO:0000256" key="8">
    <source>
        <dbReference type="PROSITE-ProRule" id="PRU00076"/>
    </source>
</evidence>
<dbReference type="CDD" id="cd00055">
    <property type="entry name" value="EGF_Lam"/>
    <property type="match status" value="1"/>
</dbReference>
<comment type="caution">
    <text evidence="8">Lacks conserved residue(s) required for the propagation of feature annotation.</text>
</comment>
<feature type="transmembrane region" description="Helical" evidence="10">
    <location>
        <begin position="792"/>
        <end position="817"/>
    </location>
</feature>
<comment type="subcellular location">
    <subcellularLocation>
        <location evidence="1">Membrane</location>
        <topology evidence="1">Single-pass membrane protein</topology>
    </subcellularLocation>
</comment>
<dbReference type="PROSITE" id="PS00383">
    <property type="entry name" value="TYR_PHOSPHATASE_1"/>
    <property type="match status" value="1"/>
</dbReference>
<dbReference type="PANTHER" id="PTHR26391:SF18">
    <property type="entry name" value="PROTEIN KINASE RECEPTOR TIE-1, PUTATIVE-RELATED"/>
    <property type="match status" value="1"/>
</dbReference>
<dbReference type="PROSITE" id="PS50056">
    <property type="entry name" value="TYR_PHOSPHATASE_2"/>
    <property type="match status" value="1"/>
</dbReference>
<feature type="domain" description="Fibronectin type-III" evidence="14">
    <location>
        <begin position="578"/>
        <end position="679"/>
    </location>
</feature>
<evidence type="ECO:0000259" key="11">
    <source>
        <dbReference type="PROSITE" id="PS50026"/>
    </source>
</evidence>
<dbReference type="PROSITE" id="PS00022">
    <property type="entry name" value="EGF_1"/>
    <property type="match status" value="1"/>
</dbReference>
<keyword evidence="8" id="KW-0245">EGF-like domain</keyword>
<dbReference type="InterPro" id="IPR000242">
    <property type="entry name" value="PTP_cat"/>
</dbReference>
<keyword evidence="10" id="KW-1133">Transmembrane helix</keyword>
<dbReference type="InterPro" id="IPR013783">
    <property type="entry name" value="Ig-like_fold"/>
</dbReference>
<feature type="domain" description="Fibronectin type-III" evidence="14">
    <location>
        <begin position="478"/>
        <end position="577"/>
    </location>
</feature>
<evidence type="ECO:0000256" key="7">
    <source>
        <dbReference type="ARBA" id="ARBA00051722"/>
    </source>
</evidence>
<keyword evidence="5" id="KW-0904">Protein phosphatase</keyword>
<dbReference type="Gene3D" id="3.90.190.10">
    <property type="entry name" value="Protein tyrosine phosphatase superfamily"/>
    <property type="match status" value="1"/>
</dbReference>
<dbReference type="EC" id="3.1.3.48" evidence="2"/>
<evidence type="ECO:0000256" key="9">
    <source>
        <dbReference type="SAM" id="MobiDB-lite"/>
    </source>
</evidence>
<dbReference type="InterPro" id="IPR003595">
    <property type="entry name" value="Tyr_Pase_cat"/>
</dbReference>
<dbReference type="InterPro" id="IPR002049">
    <property type="entry name" value="LE_dom"/>
</dbReference>
<evidence type="ECO:0000256" key="6">
    <source>
        <dbReference type="ARBA" id="ARBA00023136"/>
    </source>
</evidence>
<dbReference type="InterPro" id="IPR000742">
    <property type="entry name" value="EGF"/>
</dbReference>
<sequence>MTLLSIKHYESEADGQYQCHLSDPDKTSSVTSFRTVDTRSGGDSNNPDPPATEYPSSNKFPHHKVTLNDNGTDKWFGVFGCEATRTGKEVTRISVTRMRSDADFVPVNKLFTQTVNIGDTNVAITMSTTRNTGGIRWRKDGSVILSQSGSVTFSLAGPIQLSDAGTYECHYTRERDMAKQGLNLLLVRACEANRWDPPGCTGVCDSCYNGGICDENNGKCVCAPGFMGENCLQACGGNKYGHTCEIRCSSKNDEGRCGSFLFCLVHPFGCTCNTGWNGLACETACQGNTFGASCLQTCHCASDQCDRYRGTCTGSDTRCKPGWTGDNCQECDGNYFGTDCSHECRCAKENCNRELGLCKPGACLPRWVDLYPPYTCQTGLKNITYTKMNPGVQVPVTCQAVEGPGGDLNRLQLVLSKSSESLEDDDITVGDRSQDGTARSFMVTDVQKGDMLHCQLRNESGKLAVLSLSVEVFDLPVLTSAPVNISVNGSSVTIRWSAWEETTDVGDPPLVGYVPYYKVTEENDWVQSEMVSHETLIYTFTSLNPETYYLFSVSAVRAGEGGEGPKSPELSMRTICDVPSNPENVMAEISGENQENIEVSWQLPLGGIDCSSGVIKFTVYYSWWTNLTSVDVTALSATSVILYGLSPGVSYTMYVTLSTSGGESGKSDEMSHLVPVQPSLTSQPTLPNNTCNSITMVWARWTAGRDPGTPPITHYIPYYKMNVSMEWMSGEKVDHSSADEEYSVTFYNLTENAQYDFSVVPVREGYGGEGRVTNVVNGNTTICFVHGGSSPVTIAVSTTLSVLVILLLILATVMIIVRRREKRKPLTTDYEISGATNNTYIKNINEPESFSKNVEQTKEQDEGLYTNLEKPESIVIADLDKYMRDCESSNSGKLEQQFKLLNGERQFASHTGNKEQNRTKNRFKNMIAYDHSRVILEMIDGDPHSDYYNANYIKNIESEVAFIASQGPNKASVGDFWRMLWKENVCNIVMLTNLIEDGKDRCIQYWPPTVGATKRFGEISLKWKSDEQFGDYNIRELQVKLGENIRSVTNWHFKTWPDKNVPDQPSPLIEFARRIKTYQKTAPGHLLVHCSAGVGRTGTFIALYTLMDVIDTNTKIDIYGYVEQMRQDRIKMVQTETKIELQTVSKSVSVRYYGQSLV</sequence>
<dbReference type="CDD" id="cd00063">
    <property type="entry name" value="FN3"/>
    <property type="match status" value="3"/>
</dbReference>
<dbReference type="Gene3D" id="2.60.40.10">
    <property type="entry name" value="Immunoglobulins"/>
    <property type="match status" value="4"/>
</dbReference>
<reference evidence="15" key="1">
    <citation type="submission" date="2021-10" db="EMBL/GenBank/DDBJ databases">
        <title>Tropical sea cucumber genome reveals ecological adaptation and Cuvierian tubules defense mechanism.</title>
        <authorList>
            <person name="Chen T."/>
        </authorList>
    </citation>
    <scope>NUCLEOTIDE SEQUENCE</scope>
    <source>
        <strain evidence="15">Nanhai2018</strain>
        <tissue evidence="15">Muscle</tissue>
    </source>
</reference>
<dbReference type="PROSITE" id="PS50853">
    <property type="entry name" value="FN3"/>
    <property type="match status" value="3"/>
</dbReference>
<gene>
    <name evidence="15" type="ORF">HOLleu_15357</name>
</gene>
<dbReference type="OrthoDB" id="6058203at2759"/>
<keyword evidence="6 10" id="KW-0472">Membrane</keyword>
<dbReference type="SUPFAM" id="SSF52799">
    <property type="entry name" value="(Phosphotyrosine protein) phosphatases II"/>
    <property type="match status" value="1"/>
</dbReference>
<dbReference type="FunFam" id="2.170.300.10:FF:000003">
    <property type="entry name" value="tyrosine-protein kinase receptor Tie-1 isoform X1"/>
    <property type="match status" value="1"/>
</dbReference>
<dbReference type="InterPro" id="IPR029021">
    <property type="entry name" value="Prot-tyrosine_phosphatase-like"/>
</dbReference>
<dbReference type="InterPro" id="IPR036116">
    <property type="entry name" value="FN3_sf"/>
</dbReference>
<feature type="domain" description="EGF-like" evidence="11">
    <location>
        <begin position="196"/>
        <end position="232"/>
    </location>
</feature>
<organism evidence="15 16">
    <name type="scientific">Holothuria leucospilota</name>
    <name type="common">Black long sea cucumber</name>
    <name type="synonym">Mertensiothuria leucospilota</name>
    <dbReference type="NCBI Taxonomy" id="206669"/>
    <lineage>
        <taxon>Eukaryota</taxon>
        <taxon>Metazoa</taxon>
        <taxon>Echinodermata</taxon>
        <taxon>Eleutherozoa</taxon>
        <taxon>Echinozoa</taxon>
        <taxon>Holothuroidea</taxon>
        <taxon>Aspidochirotacea</taxon>
        <taxon>Aspidochirotida</taxon>
        <taxon>Holothuriidae</taxon>
        <taxon>Holothuria</taxon>
    </lineage>
</organism>
<dbReference type="SUPFAM" id="SSF48726">
    <property type="entry name" value="Immunoglobulin"/>
    <property type="match status" value="1"/>
</dbReference>
<evidence type="ECO:0000259" key="13">
    <source>
        <dbReference type="PROSITE" id="PS50056"/>
    </source>
</evidence>
<dbReference type="Pfam" id="PF00041">
    <property type="entry name" value="fn3"/>
    <property type="match status" value="1"/>
</dbReference>
<evidence type="ECO:0000256" key="4">
    <source>
        <dbReference type="ARBA" id="ARBA00022801"/>
    </source>
</evidence>
<keyword evidence="10" id="KW-0812">Transmembrane</keyword>
<dbReference type="Gene3D" id="2.170.300.10">
    <property type="entry name" value="Tie2 ligand-binding domain superfamily"/>
    <property type="match status" value="1"/>
</dbReference>
<dbReference type="InterPro" id="IPR016130">
    <property type="entry name" value="Tyr_Pase_AS"/>
</dbReference>
<accession>A0A9Q1CA34</accession>
<evidence type="ECO:0000256" key="2">
    <source>
        <dbReference type="ARBA" id="ARBA00013064"/>
    </source>
</evidence>
<dbReference type="SMART" id="SM00404">
    <property type="entry name" value="PTPc_motif"/>
    <property type="match status" value="1"/>
</dbReference>
<feature type="domain" description="Tyrosine-protein phosphatase" evidence="12">
    <location>
        <begin position="894"/>
        <end position="1141"/>
    </location>
</feature>
<dbReference type="InterPro" id="IPR000387">
    <property type="entry name" value="Tyr_Pase_dom"/>
</dbReference>
<name>A0A9Q1CA34_HOLLE</name>
<evidence type="ECO:0000259" key="14">
    <source>
        <dbReference type="PROSITE" id="PS50853"/>
    </source>
</evidence>
<comment type="catalytic activity">
    <reaction evidence="7">
        <text>O-phospho-L-tyrosyl-[protein] + H2O = L-tyrosyl-[protein] + phosphate</text>
        <dbReference type="Rhea" id="RHEA:10684"/>
        <dbReference type="Rhea" id="RHEA-COMP:10136"/>
        <dbReference type="Rhea" id="RHEA-COMP:20101"/>
        <dbReference type="ChEBI" id="CHEBI:15377"/>
        <dbReference type="ChEBI" id="CHEBI:43474"/>
        <dbReference type="ChEBI" id="CHEBI:46858"/>
        <dbReference type="ChEBI" id="CHEBI:61978"/>
        <dbReference type="EC" id="3.1.3.48"/>
    </reaction>
</comment>
<keyword evidence="3" id="KW-0732">Signal</keyword>
<dbReference type="PROSITE" id="PS50026">
    <property type="entry name" value="EGF_3"/>
    <property type="match status" value="1"/>
</dbReference>
<keyword evidence="16" id="KW-1185">Reference proteome</keyword>
<evidence type="ECO:0000259" key="12">
    <source>
        <dbReference type="PROSITE" id="PS50055"/>
    </source>
</evidence>
<dbReference type="SMART" id="SM00194">
    <property type="entry name" value="PTPc"/>
    <property type="match status" value="1"/>
</dbReference>
<dbReference type="AlphaFoldDB" id="A0A9Q1CA34"/>
<comment type="caution">
    <text evidence="15">The sequence shown here is derived from an EMBL/GenBank/DDBJ whole genome shotgun (WGS) entry which is preliminary data.</text>
</comment>
<dbReference type="PROSITE" id="PS50055">
    <property type="entry name" value="TYR_PHOSPHATASE_PTP"/>
    <property type="match status" value="1"/>
</dbReference>
<feature type="disulfide bond" evidence="8">
    <location>
        <begin position="222"/>
        <end position="231"/>
    </location>
</feature>
<dbReference type="PRINTS" id="PR00700">
    <property type="entry name" value="PRTYPHPHTASE"/>
</dbReference>
<evidence type="ECO:0000313" key="15">
    <source>
        <dbReference type="EMBL" id="KAJ8040910.1"/>
    </source>
</evidence>
<dbReference type="EMBL" id="JAIZAY010000006">
    <property type="protein sequence ID" value="KAJ8040910.1"/>
    <property type="molecule type" value="Genomic_DNA"/>
</dbReference>
<feature type="region of interest" description="Disordered" evidence="9">
    <location>
        <begin position="18"/>
        <end position="62"/>
    </location>
</feature>
<evidence type="ECO:0000256" key="1">
    <source>
        <dbReference type="ARBA" id="ARBA00004167"/>
    </source>
</evidence>
<dbReference type="SUPFAM" id="SSF49265">
    <property type="entry name" value="Fibronectin type III"/>
    <property type="match status" value="2"/>
</dbReference>
<evidence type="ECO:0000256" key="5">
    <source>
        <dbReference type="ARBA" id="ARBA00022912"/>
    </source>
</evidence>